<dbReference type="InterPro" id="IPR001119">
    <property type="entry name" value="SLH_dom"/>
</dbReference>
<protein>
    <recommendedName>
        <fullName evidence="4">SLH domain-containing protein</fullName>
    </recommendedName>
</protein>
<keyword evidence="1" id="KW-0677">Repeat</keyword>
<dbReference type="PROSITE" id="PS51272">
    <property type="entry name" value="SLH"/>
    <property type="match status" value="3"/>
</dbReference>
<dbReference type="PANTHER" id="PTHR43308:SF5">
    <property type="entry name" value="S-LAYER PROTEIN _ PEPTIDOGLYCAN ENDO-BETA-N-ACETYLGLUCOSAMINIDASE"/>
    <property type="match status" value="1"/>
</dbReference>
<evidence type="ECO:0000313" key="5">
    <source>
        <dbReference type="EMBL" id="OUP54316.1"/>
    </source>
</evidence>
<feature type="region of interest" description="Disordered" evidence="3">
    <location>
        <begin position="1239"/>
        <end position="1266"/>
    </location>
</feature>
<evidence type="ECO:0000259" key="4">
    <source>
        <dbReference type="PROSITE" id="PS51272"/>
    </source>
</evidence>
<dbReference type="STRING" id="501571.GCA_900143195_00247"/>
<dbReference type="RefSeq" id="WP_087416036.1">
    <property type="nucleotide sequence ID" value="NZ_NFKL01000041.1"/>
</dbReference>
<dbReference type="Pfam" id="PF00395">
    <property type="entry name" value="SLH"/>
    <property type="match status" value="3"/>
</dbReference>
<sequence>MKKDAKRMWASVIALIMIMSIMPINAFAIEGEDTPESPALACVCEVKCTDEQVDESCPVCANDLTGCIGNPVQESGEDDQKEPELPSQPSVDDGDNAENTQTSPQPPVNQPNDAPKGETPENGTEPEDNQDSQAVKDFLDLAEQLPEEITAENAEEYQNLLTDCAQAWEALSETEQEREDVQKAYEQLNTLREKLNATQISLLGDISYTVTDEQSLKEAIANINAAENVEYAAENVESAVIELKNDIEVTNGFTISKNITIKSPEGEKFRITRKPANNTTGNTTINADRSNLFQQQSDGTVTEVSGAITTSQAKYSLFTLTKDVGELTIDSVILDGATDSDAWHIATPETENQKWDIERENPTPYGFGAKVVYCDGMGNRVPYAYEAVITDMSRIVVSTAPMIKAMVGTKVTLQNGTKVENIFTSTAGAIIDATEAEVILQDTEVTHCISTSQILIVYARQKTQLDVLGDTWIHGNAVISCENYALFYGMSESSLTFGREAALNQDNIVIEDNIYHGNGLIGSSNSAGHGYITINNGEYRNNRYVTFIASNTWGCIIYAHTRTKFLMNGGSIHDNYCGHGVVATKDTRTEAAADAEAKPDDVPLVTSTDWNVWLKNGTIKDNHTYYYYSTEMDSAIGLKMTNIALAQQCCKAIIDDTMDIEGDIVLWKGIIENNKKDLNGNVIVGGTTNMISWVEGTGNFLGAGYYEPLYAQVALMKGNTPDFAEGSDPVEITDGYTVMDGALSEIKAGQCLTLMQDIVFLVGADYADTDFSGTKDVIQKKVWKNKYPNGLWDESTNTFILPRINSGEKINIAPNGHTITVVDKDENIIKTFTPGNMEEAFPTGSVNIVRQTFNFFPNYDRITIDPKDGVRDLQMTVVMTGVEDEKLTLPKCDWDRDRYDFDGWFYKGKLYKSGAAVQADEDKDFQAIWETATLHPYALTVYADGTFSGEWYVKAEGADKDGKKVEAEYCKIEPKDVKVDGDPCTEFPFELVEVDTSVPGVHEYKIQPKEDYKESMITVRGNENVNDALILFDQSQELTIRDTTTNPDTAAVSYTQTSPESKLQADQVQAYLPANTDMLTNDIDGWEVEDKNSIVLLNDEILSQDRKNLLKTAADTLAQDEGWYDPDEDNRKYDFRYLDLMNPDHANAWVTSTKGATIFWGYPSGTNQNTDFTLVSFKNLNREDGTGFNTTSEEAVSANLSEFQLIPCSNTEYGLKFELDSDEFGPFMLTWVANDSGGAYHPEYNPDDKDTDEPEEEPEEIDEEEVPLAETPWLNTEDHYAYIIGYAEDGTVRPQANITRAEVATIFFRLLTDEARDQFWSTSNNFSDVTADAWYNNAVSTMVNAGIIQGYEDGTFRPNNNITRAEFAAIASRFMSSGYDVEEDLFTDIANHWARENINDAAMTKWINGYPDGTFLPDKAITRAEAVTLVNNVLQRKPDADHMLDSMIKWPDNIDTSAWYYEAIQEATNSHDYDLFEGAAYETWTSLLENRDWAALEKDWLNAHRTGGEVM</sequence>
<feature type="domain" description="SLH" evidence="4">
    <location>
        <begin position="1386"/>
        <end position="1444"/>
    </location>
</feature>
<evidence type="ECO:0000256" key="1">
    <source>
        <dbReference type="ARBA" id="ARBA00022737"/>
    </source>
</evidence>
<feature type="domain" description="SLH" evidence="4">
    <location>
        <begin position="1257"/>
        <end position="1321"/>
    </location>
</feature>
<evidence type="ECO:0000313" key="6">
    <source>
        <dbReference type="Proteomes" id="UP000195326"/>
    </source>
</evidence>
<keyword evidence="2" id="KW-0175">Coiled coil</keyword>
<evidence type="ECO:0000256" key="3">
    <source>
        <dbReference type="SAM" id="MobiDB-lite"/>
    </source>
</evidence>
<dbReference type="Proteomes" id="UP000195326">
    <property type="component" value="Unassembled WGS sequence"/>
</dbReference>
<feature type="region of interest" description="Disordered" evidence="3">
    <location>
        <begin position="71"/>
        <end position="132"/>
    </location>
</feature>
<organism evidence="5 6">
    <name type="scientific">Butyricicoccus pullicaecorum</name>
    <dbReference type="NCBI Taxonomy" id="501571"/>
    <lineage>
        <taxon>Bacteria</taxon>
        <taxon>Bacillati</taxon>
        <taxon>Bacillota</taxon>
        <taxon>Clostridia</taxon>
        <taxon>Eubacteriales</taxon>
        <taxon>Butyricicoccaceae</taxon>
        <taxon>Butyricicoccus</taxon>
    </lineage>
</organism>
<proteinExistence type="predicted"/>
<dbReference type="InterPro" id="IPR051465">
    <property type="entry name" value="Cell_Envelope_Struct_Comp"/>
</dbReference>
<feature type="compositionally biased region" description="Acidic residues" evidence="3">
    <location>
        <begin position="1249"/>
        <end position="1266"/>
    </location>
</feature>
<feature type="coiled-coil region" evidence="2">
    <location>
        <begin position="171"/>
        <end position="201"/>
    </location>
</feature>
<accession>A0A1Y4LC67</accession>
<dbReference type="PANTHER" id="PTHR43308">
    <property type="entry name" value="OUTER MEMBRANE PROTEIN ALPHA-RELATED"/>
    <property type="match status" value="1"/>
</dbReference>
<comment type="caution">
    <text evidence="5">The sequence shown here is derived from an EMBL/GenBank/DDBJ whole genome shotgun (WGS) entry which is preliminary data.</text>
</comment>
<feature type="domain" description="SLH" evidence="4">
    <location>
        <begin position="1322"/>
        <end position="1385"/>
    </location>
</feature>
<evidence type="ECO:0000256" key="2">
    <source>
        <dbReference type="SAM" id="Coils"/>
    </source>
</evidence>
<dbReference type="EMBL" id="NFKL01000041">
    <property type="protein sequence ID" value="OUP54316.1"/>
    <property type="molecule type" value="Genomic_DNA"/>
</dbReference>
<gene>
    <name evidence="5" type="ORF">B5F15_16165</name>
</gene>
<reference evidence="6" key="1">
    <citation type="submission" date="2017-04" db="EMBL/GenBank/DDBJ databases">
        <title>Function of individual gut microbiota members based on whole genome sequencing of pure cultures obtained from chicken caecum.</title>
        <authorList>
            <person name="Medvecky M."/>
            <person name="Cejkova D."/>
            <person name="Polansky O."/>
            <person name="Karasova D."/>
            <person name="Kubasova T."/>
            <person name="Cizek A."/>
            <person name="Rychlik I."/>
        </authorList>
    </citation>
    <scope>NUCLEOTIDE SEQUENCE [LARGE SCALE GENOMIC DNA]</scope>
    <source>
        <strain evidence="6">An179</strain>
    </source>
</reference>
<name>A0A1Y4LC67_9FIRM</name>